<dbReference type="EMBL" id="JBHRXK010000002">
    <property type="protein sequence ID" value="MFC3550428.1"/>
    <property type="molecule type" value="Genomic_DNA"/>
</dbReference>
<sequence length="118" mass="13951">MKRLLSAVLLGFVFLSPVTVLAKGKGKHHDDSHHHDDRHDDDHDDDERGHPRGKHKGWHKQEYRRGVVYEERRYYVDDYRHYHLNPPPRGHRWVRSNDGKYILIAVATGIIADILLHH</sequence>
<evidence type="ECO:0000256" key="1">
    <source>
        <dbReference type="SAM" id="MobiDB-lite"/>
    </source>
</evidence>
<dbReference type="Pfam" id="PF11776">
    <property type="entry name" value="RcnB"/>
    <property type="match status" value="1"/>
</dbReference>
<keyword evidence="4" id="KW-1185">Reference proteome</keyword>
<evidence type="ECO:0000256" key="2">
    <source>
        <dbReference type="SAM" id="SignalP"/>
    </source>
</evidence>
<evidence type="ECO:0000313" key="4">
    <source>
        <dbReference type="Proteomes" id="UP001595740"/>
    </source>
</evidence>
<dbReference type="Gene3D" id="3.10.450.160">
    <property type="entry name" value="inner membrane protein cigr"/>
    <property type="match status" value="1"/>
</dbReference>
<proteinExistence type="predicted"/>
<accession>A0ABV7RMQ6</accession>
<dbReference type="Proteomes" id="UP001595740">
    <property type="component" value="Unassembled WGS sequence"/>
</dbReference>
<name>A0ABV7RMQ6_9GAMM</name>
<comment type="caution">
    <text evidence="3">The sequence shown here is derived from an EMBL/GenBank/DDBJ whole genome shotgun (WGS) entry which is preliminary data.</text>
</comment>
<dbReference type="InterPro" id="IPR024572">
    <property type="entry name" value="RcnB"/>
</dbReference>
<feature type="chain" id="PRO_5045769925" evidence="2">
    <location>
        <begin position="23"/>
        <end position="118"/>
    </location>
</feature>
<feature type="compositionally biased region" description="Basic and acidic residues" evidence="1">
    <location>
        <begin position="28"/>
        <end position="50"/>
    </location>
</feature>
<feature type="region of interest" description="Disordered" evidence="1">
    <location>
        <begin position="24"/>
        <end position="60"/>
    </location>
</feature>
<dbReference type="RefSeq" id="WP_386758191.1">
    <property type="nucleotide sequence ID" value="NZ_JBHRXK010000002.1"/>
</dbReference>
<keyword evidence="2" id="KW-0732">Signal</keyword>
<evidence type="ECO:0000313" key="3">
    <source>
        <dbReference type="EMBL" id="MFC3550428.1"/>
    </source>
</evidence>
<feature type="signal peptide" evidence="2">
    <location>
        <begin position="1"/>
        <end position="22"/>
    </location>
</feature>
<protein>
    <submittedName>
        <fullName evidence="3">RcnB family protein</fullName>
    </submittedName>
</protein>
<reference evidence="4" key="1">
    <citation type="journal article" date="2019" name="Int. J. Syst. Evol. Microbiol.">
        <title>The Global Catalogue of Microorganisms (GCM) 10K type strain sequencing project: providing services to taxonomists for standard genome sequencing and annotation.</title>
        <authorList>
            <consortium name="The Broad Institute Genomics Platform"/>
            <consortium name="The Broad Institute Genome Sequencing Center for Infectious Disease"/>
            <person name="Wu L."/>
            <person name="Ma J."/>
        </authorList>
    </citation>
    <scope>NUCLEOTIDE SEQUENCE [LARGE SCALE GENOMIC DNA]</scope>
    <source>
        <strain evidence="4">KCTC 42875</strain>
    </source>
</reference>
<gene>
    <name evidence="3" type="ORF">ACFOLC_05310</name>
</gene>
<organism evidence="3 4">
    <name type="scientific">Lysobacter cavernae</name>
    <dbReference type="NCBI Taxonomy" id="1685901"/>
    <lineage>
        <taxon>Bacteria</taxon>
        <taxon>Pseudomonadati</taxon>
        <taxon>Pseudomonadota</taxon>
        <taxon>Gammaproteobacteria</taxon>
        <taxon>Lysobacterales</taxon>
        <taxon>Lysobacteraceae</taxon>
        <taxon>Lysobacter</taxon>
    </lineage>
</organism>